<feature type="transmembrane region" description="Helical" evidence="2">
    <location>
        <begin position="43"/>
        <end position="65"/>
    </location>
</feature>
<protein>
    <recommendedName>
        <fullName evidence="5">DUF11 domain-containing protein</fullName>
    </recommendedName>
</protein>
<dbReference type="EMBL" id="LT607750">
    <property type="protein sequence ID" value="SCG80736.1"/>
    <property type="molecule type" value="Genomic_DNA"/>
</dbReference>
<keyword evidence="2" id="KW-0472">Membrane</keyword>
<evidence type="ECO:0000313" key="4">
    <source>
        <dbReference type="Proteomes" id="UP000198217"/>
    </source>
</evidence>
<accession>A0A1C5KEC9</accession>
<dbReference type="AlphaFoldDB" id="A0A1C5KEC9"/>
<evidence type="ECO:0000256" key="2">
    <source>
        <dbReference type="SAM" id="Phobius"/>
    </source>
</evidence>
<keyword evidence="2" id="KW-0812">Transmembrane</keyword>
<feature type="compositionally biased region" description="Pro residues" evidence="1">
    <location>
        <begin position="69"/>
        <end position="84"/>
    </location>
</feature>
<evidence type="ECO:0000313" key="3">
    <source>
        <dbReference type="EMBL" id="SCG80736.1"/>
    </source>
</evidence>
<keyword evidence="2" id="KW-1133">Transmembrane helix</keyword>
<organism evidence="3 4">
    <name type="scientific">Micromonospora echinaurantiaca</name>
    <dbReference type="NCBI Taxonomy" id="47857"/>
    <lineage>
        <taxon>Bacteria</taxon>
        <taxon>Bacillati</taxon>
        <taxon>Actinomycetota</taxon>
        <taxon>Actinomycetes</taxon>
        <taxon>Micromonosporales</taxon>
        <taxon>Micromonosporaceae</taxon>
        <taxon>Micromonospora</taxon>
    </lineage>
</organism>
<dbReference type="RefSeq" id="WP_088997332.1">
    <property type="nucleotide sequence ID" value="NZ_LT607750.1"/>
</dbReference>
<feature type="compositionally biased region" description="Low complexity" evidence="1">
    <location>
        <begin position="85"/>
        <end position="106"/>
    </location>
</feature>
<keyword evidence="4" id="KW-1185">Reference proteome</keyword>
<name>A0A1C5KEC9_9ACTN</name>
<evidence type="ECO:0008006" key="5">
    <source>
        <dbReference type="Google" id="ProtNLM"/>
    </source>
</evidence>
<evidence type="ECO:0000256" key="1">
    <source>
        <dbReference type="SAM" id="MobiDB-lite"/>
    </source>
</evidence>
<dbReference type="Proteomes" id="UP000198217">
    <property type="component" value="Chromosome I"/>
</dbReference>
<reference evidence="3 4" key="1">
    <citation type="submission" date="2016-06" db="EMBL/GenBank/DDBJ databases">
        <authorList>
            <person name="Kjaerup R.B."/>
            <person name="Dalgaard T.S."/>
            <person name="Juul-Madsen H.R."/>
        </authorList>
    </citation>
    <scope>NUCLEOTIDE SEQUENCE [LARGE SCALE GENOMIC DNA]</scope>
    <source>
        <strain evidence="3 4">DSM 43904</strain>
    </source>
</reference>
<sequence length="400" mass="42190">MSEHDAVALAERFARYRTEVLAEVEPPGPAAVRRTVRQRRRRTLGTAVAAILALGTGPIFGYAALTDPAPRPGPVDPTGTPSPSPSVSGSVSPSAAPTSASPAAAVPDGRISRAQLLATPVSLPAWRPGPSCPVTDTRLVGTANRDQTNVLQRLAYGDVDGDGATETVALVHCLLGTGGPEQVVVFDRDAAGKVVTLGRVVATALEMPQWLTDVTVRPDGVVRVQVADIAPGGGWPGEWSQRQWRGYRWADGRFTQVEGPTSFGPNPHAMNLVVTATDLVLDTLPDGSRVGTVTVRIRNGGSGPATYVALRLGLPAALRPDGDGWAPCRNEPETTREPVTCDLNRLDAGAEVRLTLGFRAAAGATVGQGTADVDARPMDSRFDFVEEVYEGDNRVKIDYR</sequence>
<gene>
    <name evidence="3" type="ORF">GA0070609_6614</name>
</gene>
<feature type="region of interest" description="Disordered" evidence="1">
    <location>
        <begin position="65"/>
        <end position="106"/>
    </location>
</feature>
<proteinExistence type="predicted"/>